<dbReference type="Proteomes" id="UP001215598">
    <property type="component" value="Unassembled WGS sequence"/>
</dbReference>
<proteinExistence type="predicted"/>
<feature type="region of interest" description="Disordered" evidence="1">
    <location>
        <begin position="20"/>
        <end position="139"/>
    </location>
</feature>
<feature type="compositionally biased region" description="Acidic residues" evidence="1">
    <location>
        <begin position="90"/>
        <end position="107"/>
    </location>
</feature>
<protein>
    <submittedName>
        <fullName evidence="2">Uncharacterized protein</fullName>
    </submittedName>
</protein>
<dbReference type="AlphaFoldDB" id="A0AAD7MQL5"/>
<name>A0AAD7MQL5_9AGAR</name>
<dbReference type="EMBL" id="JARKIB010000171">
    <property type="protein sequence ID" value="KAJ7728620.1"/>
    <property type="molecule type" value="Genomic_DNA"/>
</dbReference>
<gene>
    <name evidence="2" type="ORF">B0H16DRAFT_1470380</name>
</gene>
<organism evidence="2 3">
    <name type="scientific">Mycena metata</name>
    <dbReference type="NCBI Taxonomy" id="1033252"/>
    <lineage>
        <taxon>Eukaryota</taxon>
        <taxon>Fungi</taxon>
        <taxon>Dikarya</taxon>
        <taxon>Basidiomycota</taxon>
        <taxon>Agaricomycotina</taxon>
        <taxon>Agaricomycetes</taxon>
        <taxon>Agaricomycetidae</taxon>
        <taxon>Agaricales</taxon>
        <taxon>Marasmiineae</taxon>
        <taxon>Mycenaceae</taxon>
        <taxon>Mycena</taxon>
    </lineage>
</organism>
<evidence type="ECO:0000256" key="1">
    <source>
        <dbReference type="SAM" id="MobiDB-lite"/>
    </source>
</evidence>
<reference evidence="2" key="1">
    <citation type="submission" date="2023-03" db="EMBL/GenBank/DDBJ databases">
        <title>Massive genome expansion in bonnet fungi (Mycena s.s.) driven by repeated elements and novel gene families across ecological guilds.</title>
        <authorList>
            <consortium name="Lawrence Berkeley National Laboratory"/>
            <person name="Harder C.B."/>
            <person name="Miyauchi S."/>
            <person name="Viragh M."/>
            <person name="Kuo A."/>
            <person name="Thoen E."/>
            <person name="Andreopoulos B."/>
            <person name="Lu D."/>
            <person name="Skrede I."/>
            <person name="Drula E."/>
            <person name="Henrissat B."/>
            <person name="Morin E."/>
            <person name="Kohler A."/>
            <person name="Barry K."/>
            <person name="LaButti K."/>
            <person name="Morin E."/>
            <person name="Salamov A."/>
            <person name="Lipzen A."/>
            <person name="Mereny Z."/>
            <person name="Hegedus B."/>
            <person name="Baldrian P."/>
            <person name="Stursova M."/>
            <person name="Weitz H."/>
            <person name="Taylor A."/>
            <person name="Grigoriev I.V."/>
            <person name="Nagy L.G."/>
            <person name="Martin F."/>
            <person name="Kauserud H."/>
        </authorList>
    </citation>
    <scope>NUCLEOTIDE SEQUENCE</scope>
    <source>
        <strain evidence="2">CBHHK182m</strain>
    </source>
</reference>
<comment type="caution">
    <text evidence="2">The sequence shown here is derived from an EMBL/GenBank/DDBJ whole genome shotgun (WGS) entry which is preliminary data.</text>
</comment>
<evidence type="ECO:0000313" key="3">
    <source>
        <dbReference type="Proteomes" id="UP001215598"/>
    </source>
</evidence>
<accession>A0AAD7MQL5</accession>
<keyword evidence="3" id="KW-1185">Reference proteome</keyword>
<feature type="compositionally biased region" description="Acidic residues" evidence="1">
    <location>
        <begin position="51"/>
        <end position="66"/>
    </location>
</feature>
<evidence type="ECO:0000313" key="2">
    <source>
        <dbReference type="EMBL" id="KAJ7728620.1"/>
    </source>
</evidence>
<sequence length="261" mass="29143">MSRRASRRLTSHKIDIAATAAADLADSDEDFPLTVEPDVRMRSPGGGNSSNEEDDNSDEEEEEEDVVVGKKRKRADTESSDEDKEGKDDESGEDENEDRGSEDEDVVEVISGGKRRKRSATPLSDNEGDDDIIESKQKKKAKVLAPRDITYTVNFLVSLDRSKKIPATRTPIQTIIISLGDNEPFDTLKAQILVRIDNVYNPPTLDFDEYDNTFTIPRIVTDAITLDAGTYKHLLKKASKMDDPAARIRIDPKKVRIVHVN</sequence>